<evidence type="ECO:0008006" key="3">
    <source>
        <dbReference type="Google" id="ProtNLM"/>
    </source>
</evidence>
<sequence>MNLKTPAFMSQYVSECLTIVSNINSLSSGAMQTTLVDAVNHRLLAAGVPVVTKHENATSQANAEFDFQNWRITFGAPLMVPGSLDALRLGVNTVYHEARHCEQWFRMAQGLAAGKFNKNVQNRIDVSSAANIAAGMWIPQEIAQKAKANTDYSGNSDREVNAWWDSIYAASGGIRGKKLGHINERYNAYRNLPEEVDAWYLGDAVEAEFDSKCPKTGCPSYAYWKKKTSLSFSWRSSALKEVDKALDAYNKSKSAPNRSILKAKFDKWYDLKEQQGGSARAKGLDNPVLQLKAFLDQYNDEGAQGKKLFHGDQSELLAALAKRK</sequence>
<evidence type="ECO:0000313" key="1">
    <source>
        <dbReference type="EMBL" id="OAI16079.1"/>
    </source>
</evidence>
<dbReference type="OrthoDB" id="5723378at2"/>
<dbReference type="AlphaFoldDB" id="A0A177NFW5"/>
<gene>
    <name evidence="1" type="ORF">A1359_08665</name>
</gene>
<evidence type="ECO:0000313" key="2">
    <source>
        <dbReference type="Proteomes" id="UP000078476"/>
    </source>
</evidence>
<dbReference type="EMBL" id="LUUI01000098">
    <property type="protein sequence ID" value="OAI16079.1"/>
    <property type="molecule type" value="Genomic_DNA"/>
</dbReference>
<dbReference type="STRING" id="980561.A1359_08665"/>
<proteinExistence type="predicted"/>
<name>A0A177NFW5_9GAMM</name>
<reference evidence="1 2" key="1">
    <citation type="submission" date="2016-03" db="EMBL/GenBank/DDBJ databases">
        <authorList>
            <person name="Ploux O."/>
        </authorList>
    </citation>
    <scope>NUCLEOTIDE SEQUENCE [LARGE SCALE GENOMIC DNA]</scope>
    <source>
        <strain evidence="1 2">R-45370</strain>
    </source>
</reference>
<keyword evidence="2" id="KW-1185">Reference proteome</keyword>
<dbReference type="RefSeq" id="WP_066981684.1">
    <property type="nucleotide sequence ID" value="NZ_LUUI01000098.1"/>
</dbReference>
<dbReference type="Proteomes" id="UP000078476">
    <property type="component" value="Unassembled WGS sequence"/>
</dbReference>
<protein>
    <recommendedName>
        <fullName evidence="3">DUF4157 domain-containing protein</fullName>
    </recommendedName>
</protein>
<comment type="caution">
    <text evidence="1">The sequence shown here is derived from an EMBL/GenBank/DDBJ whole genome shotgun (WGS) entry which is preliminary data.</text>
</comment>
<organism evidence="1 2">
    <name type="scientific">Methylomonas lenta</name>
    <dbReference type="NCBI Taxonomy" id="980561"/>
    <lineage>
        <taxon>Bacteria</taxon>
        <taxon>Pseudomonadati</taxon>
        <taxon>Pseudomonadota</taxon>
        <taxon>Gammaproteobacteria</taxon>
        <taxon>Methylococcales</taxon>
        <taxon>Methylococcaceae</taxon>
        <taxon>Methylomonas</taxon>
    </lineage>
</organism>
<accession>A0A177NFW5</accession>